<feature type="region of interest" description="Disordered" evidence="1">
    <location>
        <begin position="1"/>
        <end position="23"/>
    </location>
</feature>
<gene>
    <name evidence="3" type="ORF">F8O01_01585</name>
</gene>
<protein>
    <recommendedName>
        <fullName evidence="2">Septum formation-related domain-containing protein</fullName>
    </recommendedName>
</protein>
<evidence type="ECO:0000313" key="3">
    <source>
        <dbReference type="EMBL" id="KAB1662185.1"/>
    </source>
</evidence>
<comment type="caution">
    <text evidence="3">The sequence shown here is derived from an EMBL/GenBank/DDBJ whole genome shotgun (WGS) entry which is preliminary data.</text>
</comment>
<reference evidence="3 4" key="1">
    <citation type="submission" date="2019-09" db="EMBL/GenBank/DDBJ databases">
        <title>Phylogeny of genus Pseudoclavibacter and closely related genus.</title>
        <authorList>
            <person name="Li Y."/>
        </authorList>
    </citation>
    <scope>NUCLEOTIDE SEQUENCE [LARGE SCALE GENOMIC DNA]</scope>
    <source>
        <strain evidence="3 4">DSM 23821</strain>
    </source>
</reference>
<proteinExistence type="predicted"/>
<dbReference type="Proteomes" id="UP000467240">
    <property type="component" value="Unassembled WGS sequence"/>
</dbReference>
<evidence type="ECO:0000259" key="2">
    <source>
        <dbReference type="Pfam" id="PF13845"/>
    </source>
</evidence>
<organism evidence="3 4">
    <name type="scientific">Pseudoclavibacter chungangensis</name>
    <dbReference type="NCBI Taxonomy" id="587635"/>
    <lineage>
        <taxon>Bacteria</taxon>
        <taxon>Bacillati</taxon>
        <taxon>Actinomycetota</taxon>
        <taxon>Actinomycetes</taxon>
        <taxon>Micrococcales</taxon>
        <taxon>Microbacteriaceae</taxon>
        <taxon>Pseudoclavibacter</taxon>
    </lineage>
</organism>
<dbReference type="Pfam" id="PF13845">
    <property type="entry name" value="Septum_form"/>
    <property type="match status" value="1"/>
</dbReference>
<dbReference type="InterPro" id="IPR026004">
    <property type="entry name" value="Septum_form"/>
</dbReference>
<dbReference type="AlphaFoldDB" id="A0A7J5C0P0"/>
<name>A0A7J5C0P0_9MICO</name>
<dbReference type="EMBL" id="WBJZ01000002">
    <property type="protein sequence ID" value="KAB1662185.1"/>
    <property type="molecule type" value="Genomic_DNA"/>
</dbReference>
<keyword evidence="4" id="KW-1185">Reference proteome</keyword>
<sequence length="188" mass="19522">MSGRRAGGRCPAAIGTTPRRTHMSTLTPARAALAGLSAVVLALSLSGCSILSDLTSGGGPDRDEDGAVAATEEADVFSLKVGDCLNEASGSMISDVEFVPCGEPHDWEVYAETEVEGSELPADIDTQAENYCVPQFESFVGLDYNSSALEVTWFVPSEQSWSSGDKLITCIVLDPAGQTTGSLAGAAR</sequence>
<accession>A0A7J5C0P0</accession>
<evidence type="ECO:0000313" key="4">
    <source>
        <dbReference type="Proteomes" id="UP000467240"/>
    </source>
</evidence>
<dbReference type="OrthoDB" id="3628931at2"/>
<evidence type="ECO:0000256" key="1">
    <source>
        <dbReference type="SAM" id="MobiDB-lite"/>
    </source>
</evidence>
<feature type="domain" description="Septum formation-related" evidence="2">
    <location>
        <begin position="82"/>
        <end position="170"/>
    </location>
</feature>